<dbReference type="InterPro" id="IPR010918">
    <property type="entry name" value="PurM-like_C_dom"/>
</dbReference>
<evidence type="ECO:0000256" key="12">
    <source>
        <dbReference type="ARBA" id="ARBA00032931"/>
    </source>
</evidence>
<dbReference type="GO" id="GO:0005524">
    <property type="term" value="F:ATP binding"/>
    <property type="evidence" value="ECO:0007669"/>
    <property type="project" value="UniProtKB-KW"/>
</dbReference>
<dbReference type="Pfam" id="PF02769">
    <property type="entry name" value="AIRS_C"/>
    <property type="match status" value="1"/>
</dbReference>
<accession>I0IAL1</accession>
<dbReference type="RefSeq" id="WP_014435519.1">
    <property type="nucleotide sequence ID" value="NC_017080.1"/>
</dbReference>
<protein>
    <recommendedName>
        <fullName evidence="5 15">Phosphoribosylformylglycinamidine cyclo-ligase</fullName>
        <ecNumber evidence="4 15">6.3.3.1</ecNumber>
    </recommendedName>
    <alternativeName>
        <fullName evidence="12 15">AIR synthase</fullName>
    </alternativeName>
    <alternativeName>
        <fullName evidence="13 15">AIRS</fullName>
    </alternativeName>
    <alternativeName>
        <fullName evidence="11 15">Phosphoribosyl-aminoimidazole synthetase</fullName>
    </alternativeName>
</protein>
<dbReference type="InterPro" id="IPR004733">
    <property type="entry name" value="PurM_cligase"/>
</dbReference>
<keyword evidence="7 15" id="KW-0436">Ligase</keyword>
<keyword evidence="6 15" id="KW-0963">Cytoplasm</keyword>
<dbReference type="FunFam" id="3.90.650.10:FF:000011">
    <property type="entry name" value="Phosphoribosylformylglycinamidine cyclo-ligase"/>
    <property type="match status" value="1"/>
</dbReference>
<dbReference type="SUPFAM" id="SSF55326">
    <property type="entry name" value="PurM N-terminal domain-like"/>
    <property type="match status" value="1"/>
</dbReference>
<dbReference type="InterPro" id="IPR016188">
    <property type="entry name" value="PurM-like_N"/>
</dbReference>
<gene>
    <name evidence="15 18" type="primary">purM</name>
    <name evidence="18" type="ordered locus">PSMK_01400</name>
</gene>
<feature type="domain" description="PurM-like C-terminal" evidence="17">
    <location>
        <begin position="188"/>
        <end position="362"/>
    </location>
</feature>
<dbReference type="EC" id="6.3.3.1" evidence="4 15"/>
<dbReference type="GO" id="GO:0006189">
    <property type="term" value="P:'de novo' IMP biosynthetic process"/>
    <property type="evidence" value="ECO:0007669"/>
    <property type="project" value="UniProtKB-UniRule"/>
</dbReference>
<evidence type="ECO:0000256" key="9">
    <source>
        <dbReference type="ARBA" id="ARBA00022755"/>
    </source>
</evidence>
<dbReference type="eggNOG" id="COG0150">
    <property type="taxonomic scope" value="Bacteria"/>
</dbReference>
<name>I0IAL1_PHYMF</name>
<dbReference type="Gene3D" id="3.90.650.10">
    <property type="entry name" value="PurM-like C-terminal domain"/>
    <property type="match status" value="1"/>
</dbReference>
<evidence type="ECO:0000256" key="13">
    <source>
        <dbReference type="ARBA" id="ARBA00033093"/>
    </source>
</evidence>
<evidence type="ECO:0000313" key="18">
    <source>
        <dbReference type="EMBL" id="BAM02299.1"/>
    </source>
</evidence>
<dbReference type="GO" id="GO:0005829">
    <property type="term" value="C:cytosol"/>
    <property type="evidence" value="ECO:0007669"/>
    <property type="project" value="TreeGrafter"/>
</dbReference>
<dbReference type="InterPro" id="IPR036676">
    <property type="entry name" value="PurM-like_C_sf"/>
</dbReference>
<comment type="catalytic activity">
    <reaction evidence="14 15">
        <text>2-formamido-N(1)-(5-O-phospho-beta-D-ribosyl)acetamidine + ATP = 5-amino-1-(5-phospho-beta-D-ribosyl)imidazole + ADP + phosphate + H(+)</text>
        <dbReference type="Rhea" id="RHEA:23032"/>
        <dbReference type="ChEBI" id="CHEBI:15378"/>
        <dbReference type="ChEBI" id="CHEBI:30616"/>
        <dbReference type="ChEBI" id="CHEBI:43474"/>
        <dbReference type="ChEBI" id="CHEBI:137981"/>
        <dbReference type="ChEBI" id="CHEBI:147287"/>
        <dbReference type="ChEBI" id="CHEBI:456216"/>
        <dbReference type="EC" id="6.3.3.1"/>
    </reaction>
</comment>
<evidence type="ECO:0000256" key="14">
    <source>
        <dbReference type="ARBA" id="ARBA00049057"/>
    </source>
</evidence>
<dbReference type="KEGG" id="phm:PSMK_01400"/>
<dbReference type="NCBIfam" id="TIGR00878">
    <property type="entry name" value="purM"/>
    <property type="match status" value="1"/>
</dbReference>
<evidence type="ECO:0000256" key="3">
    <source>
        <dbReference type="ARBA" id="ARBA00010280"/>
    </source>
</evidence>
<evidence type="ECO:0000259" key="17">
    <source>
        <dbReference type="Pfam" id="PF02769"/>
    </source>
</evidence>
<comment type="similarity">
    <text evidence="3 15">Belongs to the AIR synthase family.</text>
</comment>
<evidence type="ECO:0000256" key="1">
    <source>
        <dbReference type="ARBA" id="ARBA00004496"/>
    </source>
</evidence>
<feature type="domain" description="PurM-like N-terminal" evidence="16">
    <location>
        <begin position="69"/>
        <end position="174"/>
    </location>
</feature>
<evidence type="ECO:0000313" key="19">
    <source>
        <dbReference type="Proteomes" id="UP000007881"/>
    </source>
</evidence>
<dbReference type="Proteomes" id="UP000007881">
    <property type="component" value="Chromosome"/>
</dbReference>
<dbReference type="FunFam" id="3.30.1330.10:FF:000001">
    <property type="entry name" value="Phosphoribosylformylglycinamidine cyclo-ligase"/>
    <property type="match status" value="1"/>
</dbReference>
<dbReference type="GO" id="GO:0004637">
    <property type="term" value="F:phosphoribosylamine-glycine ligase activity"/>
    <property type="evidence" value="ECO:0007669"/>
    <property type="project" value="TreeGrafter"/>
</dbReference>
<evidence type="ECO:0000256" key="11">
    <source>
        <dbReference type="ARBA" id="ARBA00031908"/>
    </source>
</evidence>
<dbReference type="AlphaFoldDB" id="I0IAL1"/>
<sequence>MAKQRDDEPMTYAASGVDIDAGDRAAERIRHHLKRTYGPRVMGQEGAFAGMLRLDYNEKLFSRNYKDPVLVACTDGVGTKVKLAIRLGKHDTIGRDCVAMNVNDLIVQGAEPLLFLDYVGLHEVTPAFLERVVRGVADGCAEAGCALLGGETAEMPDVYAEDDYDLAGFAVGVVELSRAIKGTDRVAPGDVVLGLASSGIHANGFSLVRAIVDRAGLDLRRVYDGYAGDPVAGGRPLGEALLEPTRIYAKPIVSLLRSYSRKRPVVGMAHITGGGLPGNLNRALPEDCDAALDRSSWRVPDLFGFLQEHGRVETEEMFRVFNMGVGYTLIVRPHFAEGVADRLRRSGETVYELGEIVRGKGEVRL</sequence>
<dbReference type="SUPFAM" id="SSF56042">
    <property type="entry name" value="PurM C-terminal domain-like"/>
    <property type="match status" value="1"/>
</dbReference>
<organism evidence="18 19">
    <name type="scientific">Phycisphaera mikurensis (strain NBRC 102666 / KCTC 22515 / FYK2301M01)</name>
    <dbReference type="NCBI Taxonomy" id="1142394"/>
    <lineage>
        <taxon>Bacteria</taxon>
        <taxon>Pseudomonadati</taxon>
        <taxon>Planctomycetota</taxon>
        <taxon>Phycisphaerae</taxon>
        <taxon>Phycisphaerales</taxon>
        <taxon>Phycisphaeraceae</taxon>
        <taxon>Phycisphaera</taxon>
    </lineage>
</organism>
<dbReference type="GO" id="GO:0046084">
    <property type="term" value="P:adenine biosynthetic process"/>
    <property type="evidence" value="ECO:0007669"/>
    <property type="project" value="TreeGrafter"/>
</dbReference>
<dbReference type="UniPathway" id="UPA00074">
    <property type="reaction ID" value="UER00129"/>
</dbReference>
<dbReference type="PANTHER" id="PTHR10520:SF12">
    <property type="entry name" value="TRIFUNCTIONAL PURINE BIOSYNTHETIC PROTEIN ADENOSINE-3"/>
    <property type="match status" value="1"/>
</dbReference>
<proteinExistence type="inferred from homology"/>
<dbReference type="EMBL" id="AP012338">
    <property type="protein sequence ID" value="BAM02299.1"/>
    <property type="molecule type" value="Genomic_DNA"/>
</dbReference>
<comment type="subcellular location">
    <subcellularLocation>
        <location evidence="1 15">Cytoplasm</location>
    </subcellularLocation>
</comment>
<dbReference type="CDD" id="cd02196">
    <property type="entry name" value="PurM"/>
    <property type="match status" value="1"/>
</dbReference>
<dbReference type="HOGENOM" id="CLU_047116_0_0_0"/>
<comment type="pathway">
    <text evidence="2 15">Purine metabolism; IMP biosynthesis via de novo pathway; 5-amino-1-(5-phospho-D-ribosyl)imidazole from N(2)-formyl-N(1)-(5-phospho-D-ribosyl)glycinamide: step 2/2.</text>
</comment>
<dbReference type="InterPro" id="IPR036921">
    <property type="entry name" value="PurM-like_N_sf"/>
</dbReference>
<evidence type="ECO:0000259" key="16">
    <source>
        <dbReference type="Pfam" id="PF00586"/>
    </source>
</evidence>
<keyword evidence="19" id="KW-1185">Reference proteome</keyword>
<evidence type="ECO:0000256" key="6">
    <source>
        <dbReference type="ARBA" id="ARBA00022490"/>
    </source>
</evidence>
<reference evidence="18 19" key="1">
    <citation type="submission" date="2012-02" db="EMBL/GenBank/DDBJ databases">
        <title>Complete genome sequence of Phycisphaera mikurensis NBRC 102666.</title>
        <authorList>
            <person name="Ankai A."/>
            <person name="Hosoyama A."/>
            <person name="Terui Y."/>
            <person name="Sekine M."/>
            <person name="Fukai R."/>
            <person name="Kato Y."/>
            <person name="Nakamura S."/>
            <person name="Yamada-Narita S."/>
            <person name="Kawakoshi A."/>
            <person name="Fukunaga Y."/>
            <person name="Yamazaki S."/>
            <person name="Fujita N."/>
        </authorList>
    </citation>
    <scope>NUCLEOTIDE SEQUENCE [LARGE SCALE GENOMIC DNA]</scope>
    <source>
        <strain evidence="19">NBRC 102666 / KCTC 22515 / FYK2301M01</strain>
    </source>
</reference>
<evidence type="ECO:0000256" key="7">
    <source>
        <dbReference type="ARBA" id="ARBA00022598"/>
    </source>
</evidence>
<dbReference type="GO" id="GO:0004641">
    <property type="term" value="F:phosphoribosylformylglycinamidine cyclo-ligase activity"/>
    <property type="evidence" value="ECO:0007669"/>
    <property type="project" value="UniProtKB-UniRule"/>
</dbReference>
<keyword evidence="9 15" id="KW-0658">Purine biosynthesis</keyword>
<evidence type="ECO:0000256" key="4">
    <source>
        <dbReference type="ARBA" id="ARBA00013047"/>
    </source>
</evidence>
<evidence type="ECO:0000256" key="15">
    <source>
        <dbReference type="HAMAP-Rule" id="MF_00741"/>
    </source>
</evidence>
<dbReference type="Pfam" id="PF00586">
    <property type="entry name" value="AIRS"/>
    <property type="match status" value="1"/>
</dbReference>
<dbReference type="STRING" id="1142394.PSMK_01400"/>
<keyword evidence="10 15" id="KW-0067">ATP-binding</keyword>
<evidence type="ECO:0000256" key="5">
    <source>
        <dbReference type="ARBA" id="ARBA00020367"/>
    </source>
</evidence>
<evidence type="ECO:0000256" key="10">
    <source>
        <dbReference type="ARBA" id="ARBA00022840"/>
    </source>
</evidence>
<dbReference type="Gene3D" id="3.30.1330.10">
    <property type="entry name" value="PurM-like, N-terminal domain"/>
    <property type="match status" value="1"/>
</dbReference>
<dbReference type="HAMAP" id="MF_00741">
    <property type="entry name" value="AIRS"/>
    <property type="match status" value="1"/>
</dbReference>
<evidence type="ECO:0000256" key="2">
    <source>
        <dbReference type="ARBA" id="ARBA00004686"/>
    </source>
</evidence>
<dbReference type="PATRIC" id="fig|1142394.8.peg.141"/>
<evidence type="ECO:0000256" key="8">
    <source>
        <dbReference type="ARBA" id="ARBA00022741"/>
    </source>
</evidence>
<dbReference type="PANTHER" id="PTHR10520">
    <property type="entry name" value="TRIFUNCTIONAL PURINE BIOSYNTHETIC PROTEIN ADENOSINE-3-RELATED"/>
    <property type="match status" value="1"/>
</dbReference>
<keyword evidence="8 15" id="KW-0547">Nucleotide-binding</keyword>